<organism evidence="4 5">
    <name type="scientific">Hypothenemus hampei</name>
    <name type="common">Coffee berry borer</name>
    <dbReference type="NCBI Taxonomy" id="57062"/>
    <lineage>
        <taxon>Eukaryota</taxon>
        <taxon>Metazoa</taxon>
        <taxon>Ecdysozoa</taxon>
        <taxon>Arthropoda</taxon>
        <taxon>Hexapoda</taxon>
        <taxon>Insecta</taxon>
        <taxon>Pterygota</taxon>
        <taxon>Neoptera</taxon>
        <taxon>Endopterygota</taxon>
        <taxon>Coleoptera</taxon>
        <taxon>Polyphaga</taxon>
        <taxon>Cucujiformia</taxon>
        <taxon>Curculionidae</taxon>
        <taxon>Scolytinae</taxon>
        <taxon>Hypothenemus</taxon>
    </lineage>
</organism>
<keyword evidence="5" id="KW-1185">Reference proteome</keyword>
<evidence type="ECO:0000256" key="1">
    <source>
        <dbReference type="SAM" id="Phobius"/>
    </source>
</evidence>
<keyword evidence="2" id="KW-0732">Signal</keyword>
<dbReference type="Proteomes" id="UP001566132">
    <property type="component" value="Unassembled WGS sequence"/>
</dbReference>
<dbReference type="EMBL" id="JBDJPC010000005">
    <property type="protein sequence ID" value="KAL1501618.1"/>
    <property type="molecule type" value="Genomic_DNA"/>
</dbReference>
<gene>
    <name evidence="4" type="ORF">ABEB36_006915</name>
</gene>
<evidence type="ECO:0000313" key="5">
    <source>
        <dbReference type="Proteomes" id="UP001566132"/>
    </source>
</evidence>
<feature type="transmembrane region" description="Helical" evidence="1">
    <location>
        <begin position="260"/>
        <end position="282"/>
    </location>
</feature>
<comment type="caution">
    <text evidence="4">The sequence shown here is derived from an EMBL/GenBank/DDBJ whole genome shotgun (WGS) entry which is preliminary data.</text>
</comment>
<evidence type="ECO:0000256" key="2">
    <source>
        <dbReference type="SAM" id="SignalP"/>
    </source>
</evidence>
<dbReference type="InterPro" id="IPR004302">
    <property type="entry name" value="Cellulose/chitin-bd_N"/>
</dbReference>
<sequence length="334" mass="38043">MELRLFIIVPFFLTLIDWIKGHGRLIEPPSRASAWRYGFDTPHNYNDHELYCGGFTRQWVKNEGKCGVCGDPWDSKKPRAHEYGGAYGQGVVVRKYGVGAVINIRVELTANHNGYFEFRICPDYKTTSQTCLDQNVLKLLKPQTGMDHRNSRYFPTEGNKIYEMKYRLPKKTCKHCILQWIYIAGNNWGNCPNGTGAVGCGPQEEFRACADITISGKATDEAMVPPIEPVLPDNDDDYNELVPETPGQEVPTPEGTYNPISAVIITLVSFLVAFLILFLLYFHFYQVGRKIKDWLKSRNRKGDVKVYNMQNYRPTVPPRSKKGPAPQPNRIMVI</sequence>
<keyword evidence="1" id="KW-1133">Transmembrane helix</keyword>
<dbReference type="PANTHER" id="PTHR21113:SF4">
    <property type="entry name" value="CHITIN-BINDING TYPE-4 DOMAIN-CONTAINING PROTEIN"/>
    <property type="match status" value="1"/>
</dbReference>
<accession>A0ABD1ES43</accession>
<feature type="chain" id="PRO_5044745317" description="Chitin-binding type-4 domain-containing protein" evidence="2">
    <location>
        <begin position="22"/>
        <end position="334"/>
    </location>
</feature>
<proteinExistence type="predicted"/>
<feature type="domain" description="Chitin-binding type-4" evidence="3">
    <location>
        <begin position="22"/>
        <end position="212"/>
    </location>
</feature>
<feature type="signal peptide" evidence="2">
    <location>
        <begin position="1"/>
        <end position="21"/>
    </location>
</feature>
<keyword evidence="1" id="KW-0472">Membrane</keyword>
<protein>
    <recommendedName>
        <fullName evidence="3">Chitin-binding type-4 domain-containing protein</fullName>
    </recommendedName>
</protein>
<keyword evidence="1" id="KW-0812">Transmembrane</keyword>
<evidence type="ECO:0000259" key="3">
    <source>
        <dbReference type="Pfam" id="PF03067"/>
    </source>
</evidence>
<name>A0ABD1ES43_HYPHA</name>
<evidence type="ECO:0000313" key="4">
    <source>
        <dbReference type="EMBL" id="KAL1501618.1"/>
    </source>
</evidence>
<dbReference type="AlphaFoldDB" id="A0ABD1ES43"/>
<reference evidence="4 5" key="1">
    <citation type="submission" date="2024-05" db="EMBL/GenBank/DDBJ databases">
        <title>Genetic variation in Jamaican populations of the coffee berry borer (Hypothenemus hampei).</title>
        <authorList>
            <person name="Errbii M."/>
            <person name="Myrie A."/>
        </authorList>
    </citation>
    <scope>NUCLEOTIDE SEQUENCE [LARGE SCALE GENOMIC DNA]</scope>
    <source>
        <strain evidence="4">JA-Hopewell-2020-01-JO</strain>
        <tissue evidence="4">Whole body</tissue>
    </source>
</reference>
<dbReference type="PANTHER" id="PTHR21113">
    <property type="entry name" value="AGAP001705-PA"/>
    <property type="match status" value="1"/>
</dbReference>
<dbReference type="Pfam" id="PF03067">
    <property type="entry name" value="LPMO_10"/>
    <property type="match status" value="1"/>
</dbReference>